<name>A0A5C8HU16_9MICO</name>
<dbReference type="OrthoDB" id="5065133at2"/>
<evidence type="ECO:0008006" key="4">
    <source>
        <dbReference type="Google" id="ProtNLM"/>
    </source>
</evidence>
<evidence type="ECO:0000256" key="1">
    <source>
        <dbReference type="SAM" id="MobiDB-lite"/>
    </source>
</evidence>
<reference evidence="2 3" key="1">
    <citation type="submission" date="2019-08" db="EMBL/GenBank/DDBJ databases">
        <authorList>
            <person name="Dong K."/>
        </authorList>
    </citation>
    <scope>NUCLEOTIDE SEQUENCE [LARGE SCALE GENOMIC DNA]</scope>
    <source>
        <strain evidence="2 3">M4-8</strain>
    </source>
</reference>
<protein>
    <recommendedName>
        <fullName evidence="4">FHA domain-containing protein</fullName>
    </recommendedName>
</protein>
<proteinExistence type="predicted"/>
<dbReference type="Proteomes" id="UP000321196">
    <property type="component" value="Unassembled WGS sequence"/>
</dbReference>
<evidence type="ECO:0000313" key="2">
    <source>
        <dbReference type="EMBL" id="TXK06662.1"/>
    </source>
</evidence>
<organism evidence="2 3">
    <name type="scientific">Microbacterium mitrae</name>
    <dbReference type="NCBI Taxonomy" id="664640"/>
    <lineage>
        <taxon>Bacteria</taxon>
        <taxon>Bacillati</taxon>
        <taxon>Actinomycetota</taxon>
        <taxon>Actinomycetes</taxon>
        <taxon>Micrococcales</taxon>
        <taxon>Microbacteriaceae</taxon>
        <taxon>Microbacterium</taxon>
    </lineage>
</organism>
<gene>
    <name evidence="2" type="ORF">FVP60_01340</name>
</gene>
<dbReference type="SUPFAM" id="SSF49879">
    <property type="entry name" value="SMAD/FHA domain"/>
    <property type="match status" value="1"/>
</dbReference>
<feature type="region of interest" description="Disordered" evidence="1">
    <location>
        <begin position="122"/>
        <end position="161"/>
    </location>
</feature>
<feature type="region of interest" description="Disordered" evidence="1">
    <location>
        <begin position="1"/>
        <end position="23"/>
    </location>
</feature>
<keyword evidence="3" id="KW-1185">Reference proteome</keyword>
<comment type="caution">
    <text evidence="2">The sequence shown here is derived from an EMBL/GenBank/DDBJ whole genome shotgun (WGS) entry which is preliminary data.</text>
</comment>
<dbReference type="AlphaFoldDB" id="A0A5C8HU16"/>
<dbReference type="Gene3D" id="2.60.200.20">
    <property type="match status" value="1"/>
</dbReference>
<dbReference type="InterPro" id="IPR008984">
    <property type="entry name" value="SMAD_FHA_dom_sf"/>
</dbReference>
<dbReference type="EMBL" id="VRSW01000001">
    <property type="protein sequence ID" value="TXK06662.1"/>
    <property type="molecule type" value="Genomic_DNA"/>
</dbReference>
<sequence length="161" mass="17690">MTEQHLHTGPVPTTTHAEWGAGHPRLLVTREPDERFVFDLTADLTTIGSSSASTLVLTDIDPSHASIHHDDRDEHVLTMIGDGTTNANLHVDPVSRGEDSEIMRSGAQFTAGPWRFVFQRDEFADHGRPHGGREGGWASWQKSQPPRPSYAHGETEAPKPA</sequence>
<evidence type="ECO:0000313" key="3">
    <source>
        <dbReference type="Proteomes" id="UP000321196"/>
    </source>
</evidence>
<accession>A0A5C8HU16</accession>
<feature type="compositionally biased region" description="Basic and acidic residues" evidence="1">
    <location>
        <begin position="122"/>
        <end position="133"/>
    </location>
</feature>
<dbReference type="CDD" id="cd00060">
    <property type="entry name" value="FHA"/>
    <property type="match status" value="1"/>
</dbReference>